<proteinExistence type="predicted"/>
<feature type="region of interest" description="Disordered" evidence="1">
    <location>
        <begin position="87"/>
        <end position="141"/>
    </location>
</feature>
<keyword evidence="3" id="KW-1185">Reference proteome</keyword>
<feature type="compositionally biased region" description="Basic and acidic residues" evidence="1">
    <location>
        <begin position="1"/>
        <end position="12"/>
    </location>
</feature>
<reference evidence="2" key="1">
    <citation type="submission" date="2023-07" db="EMBL/GenBank/DDBJ databases">
        <authorList>
            <consortium name="AG Swart"/>
            <person name="Singh M."/>
            <person name="Singh A."/>
            <person name="Seah K."/>
            <person name="Emmerich C."/>
        </authorList>
    </citation>
    <scope>NUCLEOTIDE SEQUENCE</scope>
    <source>
        <strain evidence="2">DP1</strain>
    </source>
</reference>
<evidence type="ECO:0000313" key="3">
    <source>
        <dbReference type="Proteomes" id="UP001295684"/>
    </source>
</evidence>
<name>A0AAD1XYZ7_EUPCR</name>
<gene>
    <name evidence="2" type="ORF">ECRASSUSDP1_LOCUS22980</name>
</gene>
<feature type="region of interest" description="Disordered" evidence="1">
    <location>
        <begin position="1"/>
        <end position="20"/>
    </location>
</feature>
<protein>
    <submittedName>
        <fullName evidence="2">Uncharacterized protein</fullName>
    </submittedName>
</protein>
<dbReference type="EMBL" id="CAMPGE010023605">
    <property type="protein sequence ID" value="CAI2381524.1"/>
    <property type="molecule type" value="Genomic_DNA"/>
</dbReference>
<organism evidence="2 3">
    <name type="scientific">Euplotes crassus</name>
    <dbReference type="NCBI Taxonomy" id="5936"/>
    <lineage>
        <taxon>Eukaryota</taxon>
        <taxon>Sar</taxon>
        <taxon>Alveolata</taxon>
        <taxon>Ciliophora</taxon>
        <taxon>Intramacronucleata</taxon>
        <taxon>Spirotrichea</taxon>
        <taxon>Hypotrichia</taxon>
        <taxon>Euplotida</taxon>
        <taxon>Euplotidae</taxon>
        <taxon>Moneuplotes</taxon>
    </lineage>
</organism>
<dbReference type="Proteomes" id="UP001295684">
    <property type="component" value="Unassembled WGS sequence"/>
</dbReference>
<accession>A0AAD1XYZ7</accession>
<comment type="caution">
    <text evidence="2">The sequence shown here is derived from an EMBL/GenBank/DDBJ whole genome shotgun (WGS) entry which is preliminary data.</text>
</comment>
<evidence type="ECO:0000256" key="1">
    <source>
        <dbReference type="SAM" id="MobiDB-lite"/>
    </source>
</evidence>
<evidence type="ECO:0000313" key="2">
    <source>
        <dbReference type="EMBL" id="CAI2381524.1"/>
    </source>
</evidence>
<feature type="compositionally biased region" description="Polar residues" evidence="1">
    <location>
        <begin position="99"/>
        <end position="112"/>
    </location>
</feature>
<dbReference type="AlphaFoldDB" id="A0AAD1XYZ7"/>
<sequence>MISKRENQEGNYKRSHKNKIQNKGVLRGREISYTKILSNSSKKPHLMLKNNFMRRLNHLKTNNNLELQPNPQQSFIEDCMNNYIVTQSRKNKDRPKISKLQSPTAEQSSISSRRGLGKEAEPIQKTPRVPYNQDIIGFMKK</sequence>